<protein>
    <submittedName>
        <fullName evidence="8">NUDIX hydrolase</fullName>
    </submittedName>
</protein>
<evidence type="ECO:0000259" key="7">
    <source>
        <dbReference type="PROSITE" id="PS51462"/>
    </source>
</evidence>
<dbReference type="InterPro" id="IPR039121">
    <property type="entry name" value="NUDT19"/>
</dbReference>
<evidence type="ECO:0000256" key="3">
    <source>
        <dbReference type="ARBA" id="ARBA00022723"/>
    </source>
</evidence>
<proteinExistence type="predicted"/>
<feature type="domain" description="Nudix hydrolase" evidence="7">
    <location>
        <begin position="9"/>
        <end position="201"/>
    </location>
</feature>
<dbReference type="GO" id="GO:0016818">
    <property type="term" value="F:hydrolase activity, acting on acid anhydrides, in phosphorus-containing anhydrides"/>
    <property type="evidence" value="ECO:0007669"/>
    <property type="project" value="InterPro"/>
</dbReference>
<keyword evidence="6" id="KW-0464">Manganese</keyword>
<evidence type="ECO:0000313" key="8">
    <source>
        <dbReference type="EMBL" id="RID88501.1"/>
    </source>
</evidence>
<dbReference type="Gene3D" id="3.90.79.10">
    <property type="entry name" value="Nucleoside Triphosphate Pyrophosphohydrolase"/>
    <property type="match status" value="1"/>
</dbReference>
<dbReference type="EMBL" id="QWVS01000005">
    <property type="protein sequence ID" value="RID88501.1"/>
    <property type="molecule type" value="Genomic_DNA"/>
</dbReference>
<dbReference type="InterPro" id="IPR000086">
    <property type="entry name" value="NUDIX_hydrolase_dom"/>
</dbReference>
<dbReference type="CDD" id="cd18870">
    <property type="entry name" value="NUDIX_AcylCoAdiphos_Nudt19"/>
    <property type="match status" value="1"/>
</dbReference>
<keyword evidence="3" id="KW-0479">Metal-binding</keyword>
<evidence type="ECO:0000256" key="6">
    <source>
        <dbReference type="ARBA" id="ARBA00023211"/>
    </source>
</evidence>
<evidence type="ECO:0000256" key="5">
    <source>
        <dbReference type="ARBA" id="ARBA00022842"/>
    </source>
</evidence>
<keyword evidence="9" id="KW-1185">Reference proteome</keyword>
<dbReference type="PANTHER" id="PTHR12318:SF0">
    <property type="entry name" value="ACYL-COENZYME A DIPHOSPHATASE NUDT19"/>
    <property type="match status" value="1"/>
</dbReference>
<dbReference type="SUPFAM" id="SSF55811">
    <property type="entry name" value="Nudix"/>
    <property type="match status" value="1"/>
</dbReference>
<accession>A0A398BHA6</accession>
<dbReference type="PROSITE" id="PS51462">
    <property type="entry name" value="NUDIX"/>
    <property type="match status" value="1"/>
</dbReference>
<dbReference type="InterPro" id="IPR015797">
    <property type="entry name" value="NUDIX_hydrolase-like_dom_sf"/>
</dbReference>
<evidence type="ECO:0000313" key="9">
    <source>
        <dbReference type="Proteomes" id="UP000266016"/>
    </source>
</evidence>
<evidence type="ECO:0000256" key="1">
    <source>
        <dbReference type="ARBA" id="ARBA00001936"/>
    </source>
</evidence>
<keyword evidence="4 8" id="KW-0378">Hydrolase</keyword>
<evidence type="ECO:0000256" key="4">
    <source>
        <dbReference type="ARBA" id="ARBA00022801"/>
    </source>
</evidence>
<dbReference type="AlphaFoldDB" id="A0A398BHA6"/>
<sequence length="219" mass="24904">MGWAVMTVIPRPASTVVLIDHMSRVYLTKRPATMKFLAGFYVFPGGALEEGDYVVDPAYITHSISNEPFNSAHYIAAVREIFEEVGVLFGSQGDGFPIQFQKETEQEYRRLLVNRDISFAQLLEQENIRLHLDCLRYFGHRITPKESAYRFDTRFFLAELPEGQIPKPDLNEIDKAFWIAPEEALLSYQNGNMLLAPPTVTALQTVINYQKGGALLMPR</sequence>
<reference evidence="8 9" key="1">
    <citation type="submission" date="2018-08" db="EMBL/GenBank/DDBJ databases">
        <title>Bacillus jemisoniae sp. nov., Bacillus chryseoplanitiae sp. nov., Bacillus resnikiae sp. nov., and Bacillus frankliniae sp. nov., isolated from Viking spacecraft and associated surfaces.</title>
        <authorList>
            <person name="Seuylemezian A."/>
            <person name="Vaishampayan P."/>
        </authorList>
    </citation>
    <scope>NUCLEOTIDE SEQUENCE [LARGE SCALE GENOMIC DNA]</scope>
    <source>
        <strain evidence="8 9">MA001</strain>
    </source>
</reference>
<comment type="cofactor">
    <cofactor evidence="2">
        <name>Mg(2+)</name>
        <dbReference type="ChEBI" id="CHEBI:18420"/>
    </cofactor>
</comment>
<dbReference type="PANTHER" id="PTHR12318">
    <property type="entry name" value="TESTOSTERONE-REGULATED PROTEIN RP2"/>
    <property type="match status" value="1"/>
</dbReference>
<gene>
    <name evidence="8" type="ORF">D1953_03805</name>
</gene>
<name>A0A398BHA6_9BACI</name>
<evidence type="ECO:0000256" key="2">
    <source>
        <dbReference type="ARBA" id="ARBA00001946"/>
    </source>
</evidence>
<comment type="cofactor">
    <cofactor evidence="1">
        <name>Mn(2+)</name>
        <dbReference type="ChEBI" id="CHEBI:29035"/>
    </cofactor>
</comment>
<dbReference type="GO" id="GO:0046872">
    <property type="term" value="F:metal ion binding"/>
    <property type="evidence" value="ECO:0007669"/>
    <property type="project" value="UniProtKB-KW"/>
</dbReference>
<dbReference type="Proteomes" id="UP000266016">
    <property type="component" value="Unassembled WGS sequence"/>
</dbReference>
<organism evidence="8 9">
    <name type="scientific">Peribacillus asahii</name>
    <dbReference type="NCBI Taxonomy" id="228899"/>
    <lineage>
        <taxon>Bacteria</taxon>
        <taxon>Bacillati</taxon>
        <taxon>Bacillota</taxon>
        <taxon>Bacilli</taxon>
        <taxon>Bacillales</taxon>
        <taxon>Bacillaceae</taxon>
        <taxon>Peribacillus</taxon>
    </lineage>
</organism>
<comment type="caution">
    <text evidence="8">The sequence shown here is derived from an EMBL/GenBank/DDBJ whole genome shotgun (WGS) entry which is preliminary data.</text>
</comment>
<keyword evidence="5" id="KW-0460">Magnesium</keyword>